<dbReference type="PANTHER" id="PTHR24223">
    <property type="entry name" value="ATP-BINDING CASSETTE SUB-FAMILY C"/>
    <property type="match status" value="1"/>
</dbReference>
<sequence length="69" mass="8366">MLLNFPLGRLQEGYQDKLMKSKDKRMKATSEILRNMRILKLQAWEMKFLSKIIELRKTEAGWLKRYVYS</sequence>
<evidence type="ECO:0000259" key="7">
    <source>
        <dbReference type="PROSITE" id="PS50929"/>
    </source>
</evidence>
<keyword evidence="9" id="KW-1185">Reference proteome</keyword>
<keyword evidence="1" id="KW-0813">Transport</keyword>
<dbReference type="AlphaFoldDB" id="A0AAV0QDZ6"/>
<dbReference type="InterPro" id="IPR011527">
    <property type="entry name" value="ABC1_TM_dom"/>
</dbReference>
<dbReference type="GO" id="GO:0140359">
    <property type="term" value="F:ABC-type transporter activity"/>
    <property type="evidence" value="ECO:0007669"/>
    <property type="project" value="InterPro"/>
</dbReference>
<reference evidence="8" key="1">
    <citation type="submission" date="2022-08" db="EMBL/GenBank/DDBJ databases">
        <authorList>
            <person name="Gutierrez-Valencia J."/>
        </authorList>
    </citation>
    <scope>NUCLEOTIDE SEQUENCE</scope>
</reference>
<evidence type="ECO:0000256" key="1">
    <source>
        <dbReference type="ARBA" id="ARBA00022448"/>
    </source>
</evidence>
<dbReference type="PANTHER" id="PTHR24223:SF181">
    <property type="entry name" value="ABC TRANSPORTER C FAMILY MEMBER 3"/>
    <property type="match status" value="1"/>
</dbReference>
<comment type="caution">
    <text evidence="8">The sequence shown here is derived from an EMBL/GenBank/DDBJ whole genome shotgun (WGS) entry which is preliminary data.</text>
</comment>
<evidence type="ECO:0000256" key="4">
    <source>
        <dbReference type="ARBA" id="ARBA00022840"/>
    </source>
</evidence>
<keyword evidence="2" id="KW-0812">Transmembrane</keyword>
<protein>
    <recommendedName>
        <fullName evidence="7">ABC transmembrane type-1 domain-containing protein</fullName>
    </recommendedName>
</protein>
<dbReference type="EMBL" id="CAMGYJ010000009">
    <property type="protein sequence ID" value="CAI0542608.1"/>
    <property type="molecule type" value="Genomic_DNA"/>
</dbReference>
<dbReference type="GO" id="GO:0016020">
    <property type="term" value="C:membrane"/>
    <property type="evidence" value="ECO:0007669"/>
    <property type="project" value="InterPro"/>
</dbReference>
<accession>A0AAV0QDZ6</accession>
<evidence type="ECO:0000256" key="2">
    <source>
        <dbReference type="ARBA" id="ARBA00022692"/>
    </source>
</evidence>
<evidence type="ECO:0000256" key="3">
    <source>
        <dbReference type="ARBA" id="ARBA00022741"/>
    </source>
</evidence>
<evidence type="ECO:0000313" key="8">
    <source>
        <dbReference type="EMBL" id="CAI0542608.1"/>
    </source>
</evidence>
<dbReference type="InterPro" id="IPR036640">
    <property type="entry name" value="ABC1_TM_sf"/>
</dbReference>
<dbReference type="PROSITE" id="PS50929">
    <property type="entry name" value="ABC_TM1F"/>
    <property type="match status" value="1"/>
</dbReference>
<keyword evidence="4" id="KW-0067">ATP-binding</keyword>
<evidence type="ECO:0000313" key="9">
    <source>
        <dbReference type="Proteomes" id="UP001154282"/>
    </source>
</evidence>
<name>A0AAV0QDZ6_9ROSI</name>
<dbReference type="Gene3D" id="1.20.1560.10">
    <property type="entry name" value="ABC transporter type 1, transmembrane domain"/>
    <property type="match status" value="1"/>
</dbReference>
<evidence type="ECO:0000256" key="6">
    <source>
        <dbReference type="ARBA" id="ARBA00023136"/>
    </source>
</evidence>
<keyword evidence="5" id="KW-1133">Transmembrane helix</keyword>
<organism evidence="8 9">
    <name type="scientific">Linum tenue</name>
    <dbReference type="NCBI Taxonomy" id="586396"/>
    <lineage>
        <taxon>Eukaryota</taxon>
        <taxon>Viridiplantae</taxon>
        <taxon>Streptophyta</taxon>
        <taxon>Embryophyta</taxon>
        <taxon>Tracheophyta</taxon>
        <taxon>Spermatophyta</taxon>
        <taxon>Magnoliopsida</taxon>
        <taxon>eudicotyledons</taxon>
        <taxon>Gunneridae</taxon>
        <taxon>Pentapetalae</taxon>
        <taxon>rosids</taxon>
        <taxon>fabids</taxon>
        <taxon>Malpighiales</taxon>
        <taxon>Linaceae</taxon>
        <taxon>Linum</taxon>
    </lineage>
</organism>
<evidence type="ECO:0000256" key="5">
    <source>
        <dbReference type="ARBA" id="ARBA00022989"/>
    </source>
</evidence>
<dbReference type="Proteomes" id="UP001154282">
    <property type="component" value="Unassembled WGS sequence"/>
</dbReference>
<proteinExistence type="predicted"/>
<dbReference type="GO" id="GO:0005524">
    <property type="term" value="F:ATP binding"/>
    <property type="evidence" value="ECO:0007669"/>
    <property type="project" value="UniProtKB-KW"/>
</dbReference>
<keyword evidence="6" id="KW-0472">Membrane</keyword>
<keyword evidence="3" id="KW-0547">Nucleotide-binding</keyword>
<feature type="domain" description="ABC transmembrane type-1" evidence="7">
    <location>
        <begin position="1"/>
        <end position="69"/>
    </location>
</feature>
<dbReference type="InterPro" id="IPR050173">
    <property type="entry name" value="ABC_transporter_C-like"/>
</dbReference>
<gene>
    <name evidence="8" type="ORF">LITE_LOCUS42555</name>
</gene>
<dbReference type="Pfam" id="PF00664">
    <property type="entry name" value="ABC_membrane"/>
    <property type="match status" value="1"/>
</dbReference>